<dbReference type="AlphaFoldDB" id="A0A9W8ZP81"/>
<evidence type="ECO:0000313" key="2">
    <source>
        <dbReference type="EMBL" id="KAJ4463473.1"/>
    </source>
</evidence>
<proteinExistence type="predicted"/>
<gene>
    <name evidence="2" type="ORF">C8J55DRAFT_494337</name>
</gene>
<protein>
    <submittedName>
        <fullName evidence="2">Uncharacterized protein</fullName>
    </submittedName>
</protein>
<feature type="signal peptide" evidence="1">
    <location>
        <begin position="1"/>
        <end position="16"/>
    </location>
</feature>
<feature type="chain" id="PRO_5040897735" evidence="1">
    <location>
        <begin position="17"/>
        <end position="558"/>
    </location>
</feature>
<organism evidence="2 3">
    <name type="scientific">Lentinula lateritia</name>
    <dbReference type="NCBI Taxonomy" id="40482"/>
    <lineage>
        <taxon>Eukaryota</taxon>
        <taxon>Fungi</taxon>
        <taxon>Dikarya</taxon>
        <taxon>Basidiomycota</taxon>
        <taxon>Agaricomycotina</taxon>
        <taxon>Agaricomycetes</taxon>
        <taxon>Agaricomycetidae</taxon>
        <taxon>Agaricales</taxon>
        <taxon>Marasmiineae</taxon>
        <taxon>Omphalotaceae</taxon>
        <taxon>Lentinula</taxon>
    </lineage>
</organism>
<evidence type="ECO:0000256" key="1">
    <source>
        <dbReference type="SAM" id="SignalP"/>
    </source>
</evidence>
<reference evidence="2" key="1">
    <citation type="submission" date="2022-08" db="EMBL/GenBank/DDBJ databases">
        <authorList>
            <consortium name="DOE Joint Genome Institute"/>
            <person name="Min B."/>
            <person name="Riley R."/>
            <person name="Sierra-Patev S."/>
            <person name="Naranjo-Ortiz M."/>
            <person name="Looney B."/>
            <person name="Konkel Z."/>
            <person name="Slot J.C."/>
            <person name="Sakamoto Y."/>
            <person name="Steenwyk J.L."/>
            <person name="Rokas A."/>
            <person name="Carro J."/>
            <person name="Camarero S."/>
            <person name="Ferreira P."/>
            <person name="Molpeceres G."/>
            <person name="Ruiz-Duenas F.J."/>
            <person name="Serrano A."/>
            <person name="Henrissat B."/>
            <person name="Drula E."/>
            <person name="Hughes K.W."/>
            <person name="Mata J.L."/>
            <person name="Ishikawa N.K."/>
            <person name="Vargas-Isla R."/>
            <person name="Ushijima S."/>
            <person name="Smith C.A."/>
            <person name="Ahrendt S."/>
            <person name="Andreopoulos W."/>
            <person name="He G."/>
            <person name="Labutti K."/>
            <person name="Lipzen A."/>
            <person name="Ng V."/>
            <person name="Sandor L."/>
            <person name="Barry K."/>
            <person name="Martinez A.T."/>
            <person name="Xiao Y."/>
            <person name="Gibbons J.G."/>
            <person name="Terashima K."/>
            <person name="Hibbett D.S."/>
            <person name="Grigoriev I.V."/>
        </authorList>
    </citation>
    <scope>NUCLEOTIDE SEQUENCE</scope>
    <source>
        <strain evidence="2">Sp2 HRB7682 ss15</strain>
    </source>
</reference>
<evidence type="ECO:0000313" key="3">
    <source>
        <dbReference type="Proteomes" id="UP001150238"/>
    </source>
</evidence>
<sequence>MYLFFTAMLVNVMVYAAPPPKAPTPPKFKIRLGRQLDNPGPYLSNIVNFAPNQKIVLFIGTHAFQYKNRQIFQEMAFFDRSDKYVVSGSSPQTGNYYNFIKLGPNREQDLSIEIDVSEFWQLLQDIKALEKIGSAKITSDLEYAEVVFGMLIKTVRSDRKTELLKFEELKEWGVISNVLSNLRDGVGVPNSMLGAGIGGTGALAPPPDLSSGGMDCSRALSSVIIPTSLSGKSRFLASFLRVAGAARIEAAALLAGLVSGKLELRDRSRWIGEEGNDDFGTKGPNHSRSKDSLDKLILLMKGSLEVDEYQFKLKVGKKMWASVASWVVLAGYGGTTTAPKTKGVDFLQSTRYVQRAPSGQHAPIIRSIQPFYSESTMRLDLDFVPYASFESTVKAFIHSMPLSENQNIDAVLEFTVLAPHVEWLSREYVLCAIPFMYTNGRNANSIIKSDATPPPTLTPTPMLLSLKQVIENLTSLSSSSSLQILSCTKTSSEWSLSLREIVRERDLVGLDGGLNFKGHAHSECGGYRGCEEESSSWMRERSMMLWQAVILRAGWVQR</sequence>
<keyword evidence="1" id="KW-0732">Signal</keyword>
<dbReference type="Proteomes" id="UP001150238">
    <property type="component" value="Unassembled WGS sequence"/>
</dbReference>
<reference evidence="2" key="2">
    <citation type="journal article" date="2023" name="Proc. Natl. Acad. Sci. U.S.A.">
        <title>A global phylogenomic analysis of the shiitake genus Lentinula.</title>
        <authorList>
            <person name="Sierra-Patev S."/>
            <person name="Min B."/>
            <person name="Naranjo-Ortiz M."/>
            <person name="Looney B."/>
            <person name="Konkel Z."/>
            <person name="Slot J.C."/>
            <person name="Sakamoto Y."/>
            <person name="Steenwyk J.L."/>
            <person name="Rokas A."/>
            <person name="Carro J."/>
            <person name="Camarero S."/>
            <person name="Ferreira P."/>
            <person name="Molpeceres G."/>
            <person name="Ruiz-Duenas F.J."/>
            <person name="Serrano A."/>
            <person name="Henrissat B."/>
            <person name="Drula E."/>
            <person name="Hughes K.W."/>
            <person name="Mata J.L."/>
            <person name="Ishikawa N.K."/>
            <person name="Vargas-Isla R."/>
            <person name="Ushijima S."/>
            <person name="Smith C.A."/>
            <person name="Donoghue J."/>
            <person name="Ahrendt S."/>
            <person name="Andreopoulos W."/>
            <person name="He G."/>
            <person name="LaButti K."/>
            <person name="Lipzen A."/>
            <person name="Ng V."/>
            <person name="Riley R."/>
            <person name="Sandor L."/>
            <person name="Barry K."/>
            <person name="Martinez A.T."/>
            <person name="Xiao Y."/>
            <person name="Gibbons J.G."/>
            <person name="Terashima K."/>
            <person name="Grigoriev I.V."/>
            <person name="Hibbett D."/>
        </authorList>
    </citation>
    <scope>NUCLEOTIDE SEQUENCE</scope>
    <source>
        <strain evidence="2">Sp2 HRB7682 ss15</strain>
    </source>
</reference>
<dbReference type="EMBL" id="JANVFS010000071">
    <property type="protein sequence ID" value="KAJ4463473.1"/>
    <property type="molecule type" value="Genomic_DNA"/>
</dbReference>
<comment type="caution">
    <text evidence="2">The sequence shown here is derived from an EMBL/GenBank/DDBJ whole genome shotgun (WGS) entry which is preliminary data.</text>
</comment>
<name>A0A9W8ZP81_9AGAR</name>
<accession>A0A9W8ZP81</accession>